<gene>
    <name evidence="1" type="ORF">CDAR_594801</name>
</gene>
<keyword evidence="2" id="KW-1185">Reference proteome</keyword>
<reference evidence="1 2" key="1">
    <citation type="submission" date="2021-06" db="EMBL/GenBank/DDBJ databases">
        <title>Caerostris darwini draft genome.</title>
        <authorList>
            <person name="Kono N."/>
            <person name="Arakawa K."/>
        </authorList>
    </citation>
    <scope>NUCLEOTIDE SEQUENCE [LARGE SCALE GENOMIC DNA]</scope>
</reference>
<sequence length="136" mass="15646">MLNRALTVEPEKSFHSRILLLLDEPLAVPRSPEGRFVLCEVDPRTSRHSSSEEDRFRNLWTGGTLWGRGQSRILHSWALMHSPFVSRRAPSSRAPSTACPLRQLLSFERQNRTLVSEQEYLDRERAACGEKKCLNE</sequence>
<evidence type="ECO:0000313" key="1">
    <source>
        <dbReference type="EMBL" id="GIX92886.1"/>
    </source>
</evidence>
<accession>A0AAV4P9N8</accession>
<dbReference type="Proteomes" id="UP001054837">
    <property type="component" value="Unassembled WGS sequence"/>
</dbReference>
<organism evidence="1 2">
    <name type="scientific">Caerostris darwini</name>
    <dbReference type="NCBI Taxonomy" id="1538125"/>
    <lineage>
        <taxon>Eukaryota</taxon>
        <taxon>Metazoa</taxon>
        <taxon>Ecdysozoa</taxon>
        <taxon>Arthropoda</taxon>
        <taxon>Chelicerata</taxon>
        <taxon>Arachnida</taxon>
        <taxon>Araneae</taxon>
        <taxon>Araneomorphae</taxon>
        <taxon>Entelegynae</taxon>
        <taxon>Araneoidea</taxon>
        <taxon>Araneidae</taxon>
        <taxon>Caerostris</taxon>
    </lineage>
</organism>
<comment type="caution">
    <text evidence="1">The sequence shown here is derived from an EMBL/GenBank/DDBJ whole genome shotgun (WGS) entry which is preliminary data.</text>
</comment>
<name>A0AAV4P9N8_9ARAC</name>
<dbReference type="EMBL" id="BPLQ01002442">
    <property type="protein sequence ID" value="GIX92886.1"/>
    <property type="molecule type" value="Genomic_DNA"/>
</dbReference>
<dbReference type="AlphaFoldDB" id="A0AAV4P9N8"/>
<proteinExistence type="predicted"/>
<evidence type="ECO:0000313" key="2">
    <source>
        <dbReference type="Proteomes" id="UP001054837"/>
    </source>
</evidence>
<protein>
    <submittedName>
        <fullName evidence="1">Uncharacterized protein</fullName>
    </submittedName>
</protein>